<dbReference type="Gene3D" id="2.40.100.10">
    <property type="entry name" value="Cyclophilin-like"/>
    <property type="match status" value="1"/>
</dbReference>
<dbReference type="EMBL" id="CAKKLH010000186">
    <property type="protein sequence ID" value="CAH0105426.1"/>
    <property type="molecule type" value="Genomic_DNA"/>
</dbReference>
<evidence type="ECO:0000259" key="1">
    <source>
        <dbReference type="Pfam" id="PF00160"/>
    </source>
</evidence>
<proteinExistence type="predicted"/>
<feature type="domain" description="PPIase cyclophilin-type" evidence="1">
    <location>
        <begin position="2"/>
        <end position="146"/>
    </location>
</feature>
<reference evidence="2" key="1">
    <citation type="submission" date="2021-11" db="EMBL/GenBank/DDBJ databases">
        <authorList>
            <person name="Schell T."/>
        </authorList>
    </citation>
    <scope>NUCLEOTIDE SEQUENCE</scope>
    <source>
        <strain evidence="2">M5</strain>
    </source>
</reference>
<evidence type="ECO:0000313" key="2">
    <source>
        <dbReference type="EMBL" id="CAH0105426.1"/>
    </source>
</evidence>
<evidence type="ECO:0000313" key="3">
    <source>
        <dbReference type="Proteomes" id="UP000789390"/>
    </source>
</evidence>
<accession>A0A8J2RMQ5</accession>
<protein>
    <recommendedName>
        <fullName evidence="1">PPIase cyclophilin-type domain-containing protein</fullName>
    </recommendedName>
</protein>
<dbReference type="OrthoDB" id="6358099at2759"/>
<name>A0A8J2RMQ5_9CRUS</name>
<gene>
    <name evidence="2" type="ORF">DGAL_LOCUS8449</name>
</gene>
<dbReference type="InterPro" id="IPR029000">
    <property type="entry name" value="Cyclophilin-like_dom_sf"/>
</dbReference>
<sequence length="147" mass="16097">MNEDMAPVMAAKFIELCTGTLAPPGYLGSKVFPHEIVHNHRSGSKSIPSMRGGQIDDHENFLFIADVSSVPAKLGSILFTVQEENDWGTLVSPDFQILLADPQWDTNIVNTIFGHVVVGFNVLDRISKIQLTNATKDFVTIVECGVI</sequence>
<organism evidence="2 3">
    <name type="scientific">Daphnia galeata</name>
    <dbReference type="NCBI Taxonomy" id="27404"/>
    <lineage>
        <taxon>Eukaryota</taxon>
        <taxon>Metazoa</taxon>
        <taxon>Ecdysozoa</taxon>
        <taxon>Arthropoda</taxon>
        <taxon>Crustacea</taxon>
        <taxon>Branchiopoda</taxon>
        <taxon>Diplostraca</taxon>
        <taxon>Cladocera</taxon>
        <taxon>Anomopoda</taxon>
        <taxon>Daphniidae</taxon>
        <taxon>Daphnia</taxon>
    </lineage>
</organism>
<dbReference type="InterPro" id="IPR002130">
    <property type="entry name" value="Cyclophilin-type_PPIase_dom"/>
</dbReference>
<dbReference type="AlphaFoldDB" id="A0A8J2RMQ5"/>
<comment type="caution">
    <text evidence="2">The sequence shown here is derived from an EMBL/GenBank/DDBJ whole genome shotgun (WGS) entry which is preliminary data.</text>
</comment>
<dbReference type="GO" id="GO:0003755">
    <property type="term" value="F:peptidyl-prolyl cis-trans isomerase activity"/>
    <property type="evidence" value="ECO:0007669"/>
    <property type="project" value="InterPro"/>
</dbReference>
<dbReference type="Proteomes" id="UP000789390">
    <property type="component" value="Unassembled WGS sequence"/>
</dbReference>
<dbReference type="Pfam" id="PF00160">
    <property type="entry name" value="Pro_isomerase"/>
    <property type="match status" value="1"/>
</dbReference>
<keyword evidence="3" id="KW-1185">Reference proteome</keyword>
<dbReference type="SUPFAM" id="SSF50891">
    <property type="entry name" value="Cyclophilin-like"/>
    <property type="match status" value="1"/>
</dbReference>